<evidence type="ECO:0000256" key="1">
    <source>
        <dbReference type="ARBA" id="ARBA00004651"/>
    </source>
</evidence>
<dbReference type="AlphaFoldDB" id="A0A0R2C852"/>
<accession>A0A0R2C852</accession>
<dbReference type="Proteomes" id="UP000051789">
    <property type="component" value="Unassembled WGS sequence"/>
</dbReference>
<proteinExistence type="predicted"/>
<comment type="subcellular location">
    <subcellularLocation>
        <location evidence="1">Cell membrane</location>
        <topology evidence="1">Multi-pass membrane protein</topology>
    </subcellularLocation>
</comment>
<reference evidence="7 8" key="1">
    <citation type="journal article" date="2015" name="Genome Announc.">
        <title>Expanding the biotechnology potential of lactobacilli through comparative genomics of 213 strains and associated genera.</title>
        <authorList>
            <person name="Sun Z."/>
            <person name="Harris H.M."/>
            <person name="McCann A."/>
            <person name="Guo C."/>
            <person name="Argimon S."/>
            <person name="Zhang W."/>
            <person name="Yang X."/>
            <person name="Jeffery I.B."/>
            <person name="Cooney J.C."/>
            <person name="Kagawa T.F."/>
            <person name="Liu W."/>
            <person name="Song Y."/>
            <person name="Salvetti E."/>
            <person name="Wrobel A."/>
            <person name="Rasinkangas P."/>
            <person name="Parkhill J."/>
            <person name="Rea M.C."/>
            <person name="O'Sullivan O."/>
            <person name="Ritari J."/>
            <person name="Douillard F.P."/>
            <person name="Paul Ross R."/>
            <person name="Yang R."/>
            <person name="Briner A.E."/>
            <person name="Felis G.E."/>
            <person name="de Vos W.M."/>
            <person name="Barrangou R."/>
            <person name="Klaenhammer T.R."/>
            <person name="Caufield P.W."/>
            <person name="Cui Y."/>
            <person name="Zhang H."/>
            <person name="O'Toole P.W."/>
        </authorList>
    </citation>
    <scope>NUCLEOTIDE SEQUENCE [LARGE SCALE GENOMIC DNA]</scope>
    <source>
        <strain evidence="7 8">DSM 22698</strain>
    </source>
</reference>
<feature type="transmembrane region" description="Helical" evidence="6">
    <location>
        <begin position="197"/>
        <end position="216"/>
    </location>
</feature>
<dbReference type="PANTHER" id="PTHR42718:SF9">
    <property type="entry name" value="MAJOR FACILITATOR SUPERFAMILY MULTIDRUG TRANSPORTER MFSC"/>
    <property type="match status" value="1"/>
</dbReference>
<dbReference type="STRING" id="1423810.FD19_GL001074"/>
<keyword evidence="4 6" id="KW-1133">Transmembrane helix</keyword>
<dbReference type="Pfam" id="PF07690">
    <property type="entry name" value="MFS_1"/>
    <property type="match status" value="1"/>
</dbReference>
<evidence type="ECO:0000256" key="4">
    <source>
        <dbReference type="ARBA" id="ARBA00022989"/>
    </source>
</evidence>
<comment type="caution">
    <text evidence="7">The sequence shown here is derived from an EMBL/GenBank/DDBJ whole genome shotgun (WGS) entry which is preliminary data.</text>
</comment>
<dbReference type="SUPFAM" id="SSF103473">
    <property type="entry name" value="MFS general substrate transporter"/>
    <property type="match status" value="1"/>
</dbReference>
<protein>
    <submittedName>
        <fullName evidence="7">Major facilitator superfamily permease</fullName>
    </submittedName>
</protein>
<evidence type="ECO:0000256" key="6">
    <source>
        <dbReference type="SAM" id="Phobius"/>
    </source>
</evidence>
<dbReference type="GO" id="GO:0005886">
    <property type="term" value="C:plasma membrane"/>
    <property type="evidence" value="ECO:0007669"/>
    <property type="project" value="UniProtKB-SubCell"/>
</dbReference>
<sequence length="228" mass="23570">MLELRIFTQGNFTVAAVIAAIAQISMVDVEFILPLYLQNARGLSATNSGLALLPGAALMFFLAPISGSLVAKNKGRQAVLFGITVMTISTLGLTFIGLTTPIWVVVALYALRNVGLTFAMMPAGTMGMHSLTPELISHGSAGNNVVRQVGAAIGTAVLVSVLQSVSMNDAPKTALLHTDKAAYAHGIHQALVSGSHAALIVATAIGAVGIVCALFLKNPVTHQQEKAA</sequence>
<dbReference type="GO" id="GO:0022857">
    <property type="term" value="F:transmembrane transporter activity"/>
    <property type="evidence" value="ECO:0007669"/>
    <property type="project" value="InterPro"/>
</dbReference>
<evidence type="ECO:0000313" key="8">
    <source>
        <dbReference type="Proteomes" id="UP000051789"/>
    </source>
</evidence>
<evidence type="ECO:0000256" key="2">
    <source>
        <dbReference type="ARBA" id="ARBA00022448"/>
    </source>
</evidence>
<dbReference type="PATRIC" id="fig|1423810.4.peg.1103"/>
<dbReference type="Gene3D" id="1.20.1250.20">
    <property type="entry name" value="MFS general substrate transporter like domains"/>
    <property type="match status" value="1"/>
</dbReference>
<keyword evidence="5 6" id="KW-0472">Membrane</keyword>
<keyword evidence="8" id="KW-1185">Reference proteome</keyword>
<organism evidence="7 8">
    <name type="scientific">Lacticaseibacillus thailandensis DSM 22698 = JCM 13996</name>
    <dbReference type="NCBI Taxonomy" id="1423810"/>
    <lineage>
        <taxon>Bacteria</taxon>
        <taxon>Bacillati</taxon>
        <taxon>Bacillota</taxon>
        <taxon>Bacilli</taxon>
        <taxon>Lactobacillales</taxon>
        <taxon>Lactobacillaceae</taxon>
        <taxon>Lacticaseibacillus</taxon>
    </lineage>
</organism>
<dbReference type="InterPro" id="IPR036259">
    <property type="entry name" value="MFS_trans_sf"/>
</dbReference>
<dbReference type="EMBL" id="AYZK01000002">
    <property type="protein sequence ID" value="KRM87562.1"/>
    <property type="molecule type" value="Genomic_DNA"/>
</dbReference>
<evidence type="ECO:0000256" key="3">
    <source>
        <dbReference type="ARBA" id="ARBA00022692"/>
    </source>
</evidence>
<name>A0A0R2C852_9LACO</name>
<evidence type="ECO:0000256" key="5">
    <source>
        <dbReference type="ARBA" id="ARBA00023136"/>
    </source>
</evidence>
<dbReference type="PANTHER" id="PTHR42718">
    <property type="entry name" value="MAJOR FACILITATOR SUPERFAMILY MULTIDRUG TRANSPORTER MFSC"/>
    <property type="match status" value="1"/>
</dbReference>
<keyword evidence="3 6" id="KW-0812">Transmembrane</keyword>
<evidence type="ECO:0000313" key="7">
    <source>
        <dbReference type="EMBL" id="KRM87562.1"/>
    </source>
</evidence>
<feature type="transmembrane region" description="Helical" evidence="6">
    <location>
        <begin position="78"/>
        <end position="96"/>
    </location>
</feature>
<feature type="transmembrane region" description="Helical" evidence="6">
    <location>
        <begin position="12"/>
        <end position="37"/>
    </location>
</feature>
<keyword evidence="2" id="KW-0813">Transport</keyword>
<feature type="transmembrane region" description="Helical" evidence="6">
    <location>
        <begin position="49"/>
        <end position="71"/>
    </location>
</feature>
<gene>
    <name evidence="7" type="ORF">FD19_GL001074</name>
</gene>
<dbReference type="InterPro" id="IPR011701">
    <property type="entry name" value="MFS"/>
</dbReference>